<feature type="domain" description="PH" evidence="1">
    <location>
        <begin position="220"/>
        <end position="333"/>
    </location>
</feature>
<name>A0A1J4K0L3_9EUKA</name>
<dbReference type="EMBL" id="MLAK01000833">
    <property type="protein sequence ID" value="OHT03284.1"/>
    <property type="molecule type" value="Genomic_DNA"/>
</dbReference>
<dbReference type="InterPro" id="IPR001849">
    <property type="entry name" value="PH_domain"/>
</dbReference>
<dbReference type="Gene3D" id="1.10.1000.11">
    <property type="entry name" value="Arf Nucleotide-binding Site Opener,domain 2"/>
    <property type="match status" value="1"/>
</dbReference>
<dbReference type="GO" id="GO:0005085">
    <property type="term" value="F:guanyl-nucleotide exchange factor activity"/>
    <property type="evidence" value="ECO:0007669"/>
    <property type="project" value="InterPro"/>
</dbReference>
<dbReference type="Pfam" id="PF01369">
    <property type="entry name" value="Sec7"/>
    <property type="match status" value="1"/>
</dbReference>
<proteinExistence type="predicted"/>
<dbReference type="SUPFAM" id="SSF50729">
    <property type="entry name" value="PH domain-like"/>
    <property type="match status" value="1"/>
</dbReference>
<comment type="caution">
    <text evidence="2">The sequence shown here is derived from an EMBL/GenBank/DDBJ whole genome shotgun (WGS) entry which is preliminary data.</text>
</comment>
<dbReference type="SUPFAM" id="SSF48425">
    <property type="entry name" value="Sec7 domain"/>
    <property type="match status" value="1"/>
</dbReference>
<protein>
    <recommendedName>
        <fullName evidence="1">PH domain-containing protein</fullName>
    </recommendedName>
</protein>
<dbReference type="AlphaFoldDB" id="A0A1J4K0L3"/>
<dbReference type="Pfam" id="PF00169">
    <property type="entry name" value="PH"/>
    <property type="match status" value="1"/>
</dbReference>
<evidence type="ECO:0000313" key="3">
    <source>
        <dbReference type="Proteomes" id="UP000179807"/>
    </source>
</evidence>
<reference evidence="2" key="1">
    <citation type="submission" date="2016-10" db="EMBL/GenBank/DDBJ databases">
        <authorList>
            <person name="Benchimol M."/>
            <person name="Almeida L.G."/>
            <person name="Vasconcelos A.T."/>
            <person name="Perreira-Neves A."/>
            <person name="Rosa I.A."/>
            <person name="Tasca T."/>
            <person name="Bogo M.R."/>
            <person name="de Souza W."/>
        </authorList>
    </citation>
    <scope>NUCLEOTIDE SEQUENCE [LARGE SCALE GENOMIC DNA]</scope>
    <source>
        <strain evidence="2">K</strain>
    </source>
</reference>
<keyword evidence="3" id="KW-1185">Reference proteome</keyword>
<dbReference type="GO" id="GO:0032012">
    <property type="term" value="P:regulation of ARF protein signal transduction"/>
    <property type="evidence" value="ECO:0007669"/>
    <property type="project" value="InterPro"/>
</dbReference>
<sequence length="342" mass="38768">MTNSPDSSSWIGKPPPLSSNEILINLPKFTYPPNFVQDFQSNPSQTISNLQSNNPDYSQLANDCYLSKFLFYCPDISFNSITNFFISRPKNTKSLFFFYFCSINLDYLDIADAARFVLSRISFPENPTIIKLIFEAFADAYCSSNQYITVSASDVANMARAAILYSMKKQGTESMSKDEFTNLICNIPASKDAKNSFYESIRRSPIPLFFTFLNPKIEPEMKKVGHLTKVGGIFKKKSKVLFSLIQSEIQYFKDTGSKEPAGGIEIENTITTYVPQAQKEQAHMVIRRIDGAPFGYSLSKGQKKPSKKTQHSLFAKNEQELTSWISMLNYVAVYTTLYKSRI</sequence>
<dbReference type="InterPro" id="IPR011993">
    <property type="entry name" value="PH-like_dom_sf"/>
</dbReference>
<evidence type="ECO:0000313" key="2">
    <source>
        <dbReference type="EMBL" id="OHT03284.1"/>
    </source>
</evidence>
<dbReference type="RefSeq" id="XP_068356420.1">
    <property type="nucleotide sequence ID" value="XM_068506751.1"/>
</dbReference>
<dbReference type="InterPro" id="IPR000904">
    <property type="entry name" value="Sec7_dom"/>
</dbReference>
<evidence type="ECO:0000259" key="1">
    <source>
        <dbReference type="PROSITE" id="PS50003"/>
    </source>
</evidence>
<dbReference type="Gene3D" id="2.30.29.30">
    <property type="entry name" value="Pleckstrin-homology domain (PH domain)/Phosphotyrosine-binding domain (PTB)"/>
    <property type="match status" value="1"/>
</dbReference>
<dbReference type="PROSITE" id="PS50003">
    <property type="entry name" value="PH_DOMAIN"/>
    <property type="match status" value="1"/>
</dbReference>
<dbReference type="InterPro" id="IPR035999">
    <property type="entry name" value="Sec7_dom_sf"/>
</dbReference>
<accession>A0A1J4K0L3</accession>
<gene>
    <name evidence="2" type="ORF">TRFO_29376</name>
</gene>
<dbReference type="Proteomes" id="UP000179807">
    <property type="component" value="Unassembled WGS sequence"/>
</dbReference>
<dbReference type="InterPro" id="IPR023394">
    <property type="entry name" value="Sec7_C_sf"/>
</dbReference>
<dbReference type="VEuPathDB" id="TrichDB:TRFO_29376"/>
<dbReference type="GeneID" id="94841455"/>
<organism evidence="2 3">
    <name type="scientific">Tritrichomonas foetus</name>
    <dbReference type="NCBI Taxonomy" id="1144522"/>
    <lineage>
        <taxon>Eukaryota</taxon>
        <taxon>Metamonada</taxon>
        <taxon>Parabasalia</taxon>
        <taxon>Tritrichomonadida</taxon>
        <taxon>Tritrichomonadidae</taxon>
        <taxon>Tritrichomonas</taxon>
    </lineage>
</organism>
<dbReference type="OrthoDB" id="10669831at2759"/>